<proteinExistence type="predicted"/>
<keyword evidence="1" id="KW-0175">Coiled coil</keyword>
<feature type="region of interest" description="Disordered" evidence="2">
    <location>
        <begin position="444"/>
        <end position="513"/>
    </location>
</feature>
<dbReference type="Gene3D" id="3.30.70.270">
    <property type="match status" value="2"/>
</dbReference>
<dbReference type="Pfam" id="PF00078">
    <property type="entry name" value="RVT_1"/>
    <property type="match status" value="1"/>
</dbReference>
<dbReference type="Gene3D" id="3.10.10.10">
    <property type="entry name" value="HIV Type 1 Reverse Transcriptase, subunit A, domain 1"/>
    <property type="match status" value="1"/>
</dbReference>
<evidence type="ECO:0000313" key="5">
    <source>
        <dbReference type="RefSeq" id="XP_015077487.1"/>
    </source>
</evidence>
<evidence type="ECO:0000259" key="3">
    <source>
        <dbReference type="PROSITE" id="PS50878"/>
    </source>
</evidence>
<dbReference type="CDD" id="cd01647">
    <property type="entry name" value="RT_LTR"/>
    <property type="match status" value="1"/>
</dbReference>
<dbReference type="PANTHER" id="PTHR32108:SF6">
    <property type="entry name" value="GAG-PRO"/>
    <property type="match status" value="1"/>
</dbReference>
<dbReference type="InterPro" id="IPR043128">
    <property type="entry name" value="Rev_trsase/Diguanyl_cyclase"/>
</dbReference>
<gene>
    <name evidence="5" type="primary">LOC107021354</name>
</gene>
<evidence type="ECO:0000313" key="4">
    <source>
        <dbReference type="Proteomes" id="UP000694930"/>
    </source>
</evidence>
<organism evidence="4 5">
    <name type="scientific">Solanum pennellii</name>
    <name type="common">Tomato</name>
    <name type="synonym">Lycopersicon pennellii</name>
    <dbReference type="NCBI Taxonomy" id="28526"/>
    <lineage>
        <taxon>Eukaryota</taxon>
        <taxon>Viridiplantae</taxon>
        <taxon>Streptophyta</taxon>
        <taxon>Embryophyta</taxon>
        <taxon>Tracheophyta</taxon>
        <taxon>Spermatophyta</taxon>
        <taxon>Magnoliopsida</taxon>
        <taxon>eudicotyledons</taxon>
        <taxon>Gunneridae</taxon>
        <taxon>Pentapetalae</taxon>
        <taxon>asterids</taxon>
        <taxon>lamiids</taxon>
        <taxon>Solanales</taxon>
        <taxon>Solanaceae</taxon>
        <taxon>Solanoideae</taxon>
        <taxon>Solaneae</taxon>
        <taxon>Solanum</taxon>
        <taxon>Solanum subgen. Lycopersicon</taxon>
    </lineage>
</organism>
<dbReference type="InterPro" id="IPR041577">
    <property type="entry name" value="RT_RNaseH_2"/>
</dbReference>
<dbReference type="Proteomes" id="UP000694930">
    <property type="component" value="Chromosome 1"/>
</dbReference>
<evidence type="ECO:0000256" key="1">
    <source>
        <dbReference type="SAM" id="Coils"/>
    </source>
</evidence>
<dbReference type="Pfam" id="PF17919">
    <property type="entry name" value="RT_RNaseH_2"/>
    <property type="match status" value="1"/>
</dbReference>
<feature type="compositionally biased region" description="Polar residues" evidence="2">
    <location>
        <begin position="467"/>
        <end position="488"/>
    </location>
</feature>
<dbReference type="InterPro" id="IPR005162">
    <property type="entry name" value="Retrotrans_gag_dom"/>
</dbReference>
<feature type="coiled-coil region" evidence="1">
    <location>
        <begin position="20"/>
        <end position="47"/>
    </location>
</feature>
<dbReference type="SUPFAM" id="SSF56672">
    <property type="entry name" value="DNA/RNA polymerases"/>
    <property type="match status" value="1"/>
</dbReference>
<protein>
    <submittedName>
        <fullName evidence="5">Uncharacterized protein LOC107021354</fullName>
    </submittedName>
</protein>
<dbReference type="GeneID" id="107021354"/>
<reference evidence="4" key="1">
    <citation type="journal article" date="2014" name="Nat. Genet.">
        <title>The genome of the stress-tolerant wild tomato species Solanum pennellii.</title>
        <authorList>
            <person name="Bolger A."/>
            <person name="Scossa F."/>
            <person name="Bolger M.E."/>
            <person name="Lanz C."/>
            <person name="Maumus F."/>
            <person name="Tohge T."/>
            <person name="Quesneville H."/>
            <person name="Alseekh S."/>
            <person name="Sorensen I."/>
            <person name="Lichtenstein G."/>
            <person name="Fich E.A."/>
            <person name="Conte M."/>
            <person name="Keller H."/>
            <person name="Schneeberger K."/>
            <person name="Schwacke R."/>
            <person name="Ofner I."/>
            <person name="Vrebalov J."/>
            <person name="Xu Y."/>
            <person name="Osorio S."/>
            <person name="Aflitos S.A."/>
            <person name="Schijlen E."/>
            <person name="Jimenez-Gomez J.M."/>
            <person name="Ryngajllo M."/>
            <person name="Kimura S."/>
            <person name="Kumar R."/>
            <person name="Koenig D."/>
            <person name="Headland L.R."/>
            <person name="Maloof J.N."/>
            <person name="Sinha N."/>
            <person name="van Ham R.C."/>
            <person name="Lankhorst R.K."/>
            <person name="Mao L."/>
            <person name="Vogel A."/>
            <person name="Arsova B."/>
            <person name="Panstruga R."/>
            <person name="Fei Z."/>
            <person name="Rose J.K."/>
            <person name="Zamir D."/>
            <person name="Carrari F."/>
            <person name="Giovannoni J.J."/>
            <person name="Weigel D."/>
            <person name="Usadel B."/>
            <person name="Fernie A.R."/>
        </authorList>
    </citation>
    <scope>NUCLEOTIDE SEQUENCE [LARGE SCALE GENOMIC DNA]</scope>
    <source>
        <strain evidence="4">cv. LA0716</strain>
    </source>
</reference>
<dbReference type="InterPro" id="IPR043502">
    <property type="entry name" value="DNA/RNA_pol_sf"/>
</dbReference>
<dbReference type="InterPro" id="IPR000477">
    <property type="entry name" value="RT_dom"/>
</dbReference>
<sequence>MGENNDEVSLTDVVVAQPTVAEQNELIAQLMQQIAEMRVEMQQRQDSPPSGFGPNFFDARPPIYFPSSNVDPTQNQPSTPGHNPSAIDLTTRNPQYASVHGSEFDHYEEQEREWKAREEAKIDIKEEIKRAMKELQCIPDVAGLSYAELCIHPDLNLPEGFKIPKFDTFGGVGNPMAHLRAYCDQLVGVGKDEALLLRLFSRSLCGEAFEWFMSHETRQWPSWSALAKVFIDRFAYNVEIVPDRYSLEKMKQKPTESYREFAYRWRKEAARVRPPMTEKEFVEVFVRVQEPEYYDRIMLLVGAKFAEIVKVGEIIEDGLKSGKIARVSASSGSSGLMRKKREEVAAVSYGGRKTPRNSSRPQDRSKPSPKSHQAYCPQSNHPNNHNTAPTYPNAQILSYQSPPPNLQNVSPMYPNYPQSYQIPPPYQNIAPNCANVQSSYRAPPPTYQVQAPAYQNPLPNYQAPVPNYQTNPYPRTQAPRSNTRNYQQVPPPQQSGYDPSRPRFEKRPSRNFTSLAESRTKLFERLSAAGYIHHMGPKPVDVNSKFYKTEQRCAYHSNSVGHDTEDCINLKHKIQDLIDQEAVSLQPAAPNVNTNPLPNHGGGNINMIETDEDEYGTKRITPVAQEDLERAVASLSVKDRREFVILTPTKVVALVPSKTLVKPKFVIETAVAQGMTRSGRCYTPDEHALGGQKKDHAKRPISEAEAEELWRRMQPKDYSIVKHLEKTPAQISVWPLLMSSQSHRQALMKALDDAYVPSGTSSDNVAAMIHQVIRGHRISFCDDELPAEGRSHNKALHINVTCRRKVVNRVLVDDGSGLNICPLSTLRQLRFDLGKLEQNQVNVRAFDGVQRDTLGAVNLTLQMGPAEFSAKFQVLDIDTSYNLLLGRPFIHMDGAVPSTLHQMMKLVWMNEELVIHGERSHSSKQVPVIDEMPQGADFYTVELVNATDEDLAPQTPMPAVYKMIATVMLQSGFEPGFRLGRDSQGIIEPVPVLVKGSKYDCGEGICDLFEEINAIVEEEVKSTGIRDAEPGEVLQNWTSVPILMSRTLRNISYGPANVMSCHELNEQNETNDDKVDDYEEESGEPDYVAEEFRQYENQHKPNLEETKMVNLGDSECVKEVKISTHLNETQKESLVHLFAEYSDVFVWEVGDMQGLSTDVVSHKLPINPGFEPVKQKTRKFKPELSLKIKEEITKQIESRLVEVTQYPTWLANVVPVAKKDGKIRICVDYRDLNKASLKDNLPLPNIHIFIDNCAKHEMQSFLDCYAGYHQILMDEEDAKKTAFITPWGVYYYRVMPFGLKNAGATYMRAMTTIFHDMIHKEIEVYVDDVIIKSRESSDHLTHLRYFFEHLRRYNLKLNPAKCAFGVPARNLLGFIVSRRAQSIVVCEPIFKLLKKDAPTKWTEECQTAFDAIKSYLSNRPVLVPPREGSPLLLYLSVSDSAFGCVFGQHDETGKKKKAIYYISKKFTPYESRYTLLERTCCALTWLAQKLRHYLSSYTTYIISRMDPLKYIFQKAMPTGKLAKWQMLLSEFDIVYVTQKAIKTQALADRLAENPVDEEYEPLKTYFHDE</sequence>
<dbReference type="Gene3D" id="2.40.70.10">
    <property type="entry name" value="Acid Proteases"/>
    <property type="match status" value="1"/>
</dbReference>
<dbReference type="InterPro" id="IPR021109">
    <property type="entry name" value="Peptidase_aspartic_dom_sf"/>
</dbReference>
<name>A0ABM1GXU9_SOLPN</name>
<keyword evidence="4" id="KW-1185">Reference proteome</keyword>
<accession>A0ABM1GXU9</accession>
<dbReference type="CDD" id="cd00303">
    <property type="entry name" value="retropepsin_like"/>
    <property type="match status" value="1"/>
</dbReference>
<dbReference type="PANTHER" id="PTHR32108">
    <property type="entry name" value="DNA-DIRECTED RNA POLYMERASE SUBUNIT ALPHA"/>
    <property type="match status" value="1"/>
</dbReference>
<dbReference type="PROSITE" id="PS50878">
    <property type="entry name" value="RT_POL"/>
    <property type="match status" value="1"/>
</dbReference>
<feature type="region of interest" description="Disordered" evidence="2">
    <location>
        <begin position="66"/>
        <end position="85"/>
    </location>
</feature>
<feature type="region of interest" description="Disordered" evidence="2">
    <location>
        <begin position="346"/>
        <end position="416"/>
    </location>
</feature>
<evidence type="ECO:0000256" key="2">
    <source>
        <dbReference type="SAM" id="MobiDB-lite"/>
    </source>
</evidence>
<dbReference type="RefSeq" id="XP_015077487.1">
    <property type="nucleotide sequence ID" value="XM_015222001.1"/>
</dbReference>
<feature type="domain" description="Reverse transcriptase" evidence="3">
    <location>
        <begin position="1197"/>
        <end position="1376"/>
    </location>
</feature>
<feature type="compositionally biased region" description="Polar residues" evidence="2">
    <location>
        <begin position="368"/>
        <end position="410"/>
    </location>
</feature>
<reference evidence="5" key="2">
    <citation type="submission" date="2025-08" db="UniProtKB">
        <authorList>
            <consortium name="RefSeq"/>
        </authorList>
    </citation>
    <scope>IDENTIFICATION</scope>
</reference>
<dbReference type="Pfam" id="PF03732">
    <property type="entry name" value="Retrotrans_gag"/>
    <property type="match status" value="1"/>
</dbReference>